<keyword evidence="2" id="KW-1185">Reference proteome</keyword>
<evidence type="ECO:0000313" key="1">
    <source>
        <dbReference type="EMBL" id="GCE29911.1"/>
    </source>
</evidence>
<evidence type="ECO:0000313" key="2">
    <source>
        <dbReference type="Proteomes" id="UP000287171"/>
    </source>
</evidence>
<reference evidence="2" key="1">
    <citation type="submission" date="2018-12" db="EMBL/GenBank/DDBJ databases">
        <title>Tengunoibacter tsumagoiensis gen. nov., sp. nov., Dictyobacter kobayashii sp. nov., D. alpinus sp. nov., and D. joshuensis sp. nov. and description of Dictyobacteraceae fam. nov. within the order Ktedonobacterales isolated from Tengu-no-mugimeshi.</title>
        <authorList>
            <person name="Wang C.M."/>
            <person name="Zheng Y."/>
            <person name="Sakai Y."/>
            <person name="Toyoda A."/>
            <person name="Minakuchi Y."/>
            <person name="Abe K."/>
            <person name="Yokota A."/>
            <person name="Yabe S."/>
        </authorList>
    </citation>
    <scope>NUCLEOTIDE SEQUENCE [LARGE SCALE GENOMIC DNA]</scope>
    <source>
        <strain evidence="2">Uno16</strain>
    </source>
</reference>
<evidence type="ECO:0008006" key="3">
    <source>
        <dbReference type="Google" id="ProtNLM"/>
    </source>
</evidence>
<name>A0A402BEQ1_9CHLR</name>
<protein>
    <recommendedName>
        <fullName evidence="3">YtkA-like domain-containing protein</fullName>
    </recommendedName>
</protein>
<organism evidence="1 2">
    <name type="scientific">Dictyobacter alpinus</name>
    <dbReference type="NCBI Taxonomy" id="2014873"/>
    <lineage>
        <taxon>Bacteria</taxon>
        <taxon>Bacillati</taxon>
        <taxon>Chloroflexota</taxon>
        <taxon>Ktedonobacteria</taxon>
        <taxon>Ktedonobacterales</taxon>
        <taxon>Dictyobacteraceae</taxon>
        <taxon>Dictyobacter</taxon>
    </lineage>
</organism>
<sequence length="109" mass="12150">MLHTTVQTTDRALLLELTITPKSVGTNTFAARVMEAGTNRVKTDVTLDLYATNSDMDMGTKVIHLQPDGKDAFGAKDELTMDGHWQIRMEVHTHQQTLHQANVAFQILT</sequence>
<gene>
    <name evidence="1" type="ORF">KDA_53950</name>
</gene>
<dbReference type="EMBL" id="BIFT01000002">
    <property type="protein sequence ID" value="GCE29911.1"/>
    <property type="molecule type" value="Genomic_DNA"/>
</dbReference>
<dbReference type="Proteomes" id="UP000287171">
    <property type="component" value="Unassembled WGS sequence"/>
</dbReference>
<dbReference type="AlphaFoldDB" id="A0A402BEQ1"/>
<accession>A0A402BEQ1</accession>
<proteinExistence type="predicted"/>
<comment type="caution">
    <text evidence="1">The sequence shown here is derived from an EMBL/GenBank/DDBJ whole genome shotgun (WGS) entry which is preliminary data.</text>
</comment>